<dbReference type="AlphaFoldDB" id="A0A914H055"/>
<evidence type="ECO:0000256" key="2">
    <source>
        <dbReference type="SAM" id="MobiDB-lite"/>
    </source>
</evidence>
<dbReference type="Pfam" id="PF00266">
    <property type="entry name" value="Aminotran_5"/>
    <property type="match status" value="1"/>
</dbReference>
<evidence type="ECO:0000259" key="3">
    <source>
        <dbReference type="PROSITE" id="PS51340"/>
    </source>
</evidence>
<keyword evidence="1" id="KW-0501">Molybdenum cofactor biosynthesis</keyword>
<dbReference type="GO" id="GO:0030170">
    <property type="term" value="F:pyridoxal phosphate binding"/>
    <property type="evidence" value="ECO:0007669"/>
    <property type="project" value="InterPro"/>
</dbReference>
<dbReference type="GO" id="GO:0006777">
    <property type="term" value="P:Mo-molybdopterin cofactor biosynthetic process"/>
    <property type="evidence" value="ECO:0007669"/>
    <property type="project" value="UniProtKB-KW"/>
</dbReference>
<feature type="region of interest" description="Disordered" evidence="2">
    <location>
        <begin position="1047"/>
        <end position="1077"/>
    </location>
</feature>
<protein>
    <submittedName>
        <fullName evidence="5">MOSC domain-containing protein</fullName>
    </submittedName>
</protein>
<dbReference type="InterPro" id="IPR015421">
    <property type="entry name" value="PyrdxlP-dep_Trfase_major"/>
</dbReference>
<accession>A0A914H055</accession>
<dbReference type="GO" id="GO:0003824">
    <property type="term" value="F:catalytic activity"/>
    <property type="evidence" value="ECO:0007669"/>
    <property type="project" value="InterPro"/>
</dbReference>
<dbReference type="Pfam" id="PF03476">
    <property type="entry name" value="MOSC_N"/>
    <property type="match status" value="1"/>
</dbReference>
<name>A0A914H055_GLORO</name>
<dbReference type="InterPro" id="IPR005303">
    <property type="entry name" value="MOCOS_middle"/>
</dbReference>
<dbReference type="PROSITE" id="PS51340">
    <property type="entry name" value="MOSC"/>
    <property type="match status" value="1"/>
</dbReference>
<sequence>MEKSAKDFVPNSFHYLDFAGAALPTPEFLQRMANSLADPRQFFLANPHSGHLLGRRTRDRLQFARAKVLAHFGINDSATFSVIFTANATNSLKLLAENFVGGESDFCGTKKEFSTDVKCLAEDSLSTLLMLRDSHTSVVGMRHADNFERIVVVQYEDLCQFLAELQSKRQPLTLEDKMHTFGKKKSLFVMTAMSNFCGRVYDMTLARTLKRVLGPHWFVCFDSAALAPHSPDIGLSLCDFAVISFYKMFGYPTGIGALIVRRSSVARCLQKKRYFGGGTVKFVSPTSNEVEFRSSVEERFEDGTCNFYAISALLHAFEEFDQNDFGHAMNFAEKAFDALSQMKHPNGAPIAIIYGKGWTEHQKIKNSYKCEKKIVQGPIVNFNLLREDGTFVGFVEVDKMADLFGIQLRTGCHCNFGACSMHLGITAEIMDIHHQNGKECGDDLDLFEGNPLGSVRISFGFGRIHKNVDVTGINFEGQQQRLYPSGLGRLSHLFVYPIKSCAAMAKKSWPLCPTSGSLLFDRHWMIVSCGGDSVTQKRCSALCSIVPEIDAAGKSELVLKDRRNGGLPAIRMATTKCNNAKMVNIPENSKTNGVQCLGKRMPRELMDFGGESLSLWLSELDASLEGSKLICCAMDEAVPSNFSNKANFLLITRASASFIASHVSLSYESVVERFRPNFVVDFGPTSKPFEEDQIAKLAIGSVEFLVVGSCQRCQMICIDQQSGEKDPNVLIGLRDLRSGGKLSFGIYLERNQKQIGDEQRMINNSSISREMHTDRQHHYPNLFAMLCKNLFIFLALSQILRNALPDDVPLNSQARSILWTMLMNLHEDLSRQTVETQKLECRERQQVHSRVEEEQLIATFQTMSEKLRMSEVPVYGREVSDLFAQIDSFLATVRGEQRQYVMSLEAYNSKFRLEKAMEREGGGGIECSISSQQMGKLNNAPIQQFVDPNVLNRPEIQKRNKEYFEMYYFKINDLHIKADASKASAEQIPKLGHGFSEAFIVSQLLCDVLLQNFCLHVLSSVLGIRRKLSKKKQNTIDRKIAKLNETYDGIERERPPPSVAGEGTSRGGRHAGRALPGIQRATYRLTNH</sequence>
<feature type="domain" description="MOSC" evidence="3">
    <location>
        <begin position="618"/>
        <end position="770"/>
    </location>
</feature>
<dbReference type="Gene3D" id="3.90.1150.10">
    <property type="entry name" value="Aspartate Aminotransferase, domain 1"/>
    <property type="match status" value="1"/>
</dbReference>
<evidence type="ECO:0000313" key="5">
    <source>
        <dbReference type="WBParaSite" id="Gr19_v10_g12962.t3"/>
    </source>
</evidence>
<evidence type="ECO:0000313" key="4">
    <source>
        <dbReference type="Proteomes" id="UP000887572"/>
    </source>
</evidence>
<dbReference type="InterPro" id="IPR000192">
    <property type="entry name" value="Aminotrans_V_dom"/>
</dbReference>
<proteinExistence type="predicted"/>
<dbReference type="PANTHER" id="PTHR14237:SF80">
    <property type="entry name" value="MOLYBDENUM COFACTOR SULFURASE"/>
    <property type="match status" value="1"/>
</dbReference>
<organism evidence="4 5">
    <name type="scientific">Globodera rostochiensis</name>
    <name type="common">Golden nematode worm</name>
    <name type="synonym">Heterodera rostochiensis</name>
    <dbReference type="NCBI Taxonomy" id="31243"/>
    <lineage>
        <taxon>Eukaryota</taxon>
        <taxon>Metazoa</taxon>
        <taxon>Ecdysozoa</taxon>
        <taxon>Nematoda</taxon>
        <taxon>Chromadorea</taxon>
        <taxon>Rhabditida</taxon>
        <taxon>Tylenchina</taxon>
        <taxon>Tylenchomorpha</taxon>
        <taxon>Tylenchoidea</taxon>
        <taxon>Heteroderidae</taxon>
        <taxon>Heteroderinae</taxon>
        <taxon>Globodera</taxon>
    </lineage>
</organism>
<dbReference type="GO" id="GO:0030151">
    <property type="term" value="F:molybdenum ion binding"/>
    <property type="evidence" value="ECO:0007669"/>
    <property type="project" value="InterPro"/>
</dbReference>
<dbReference type="Pfam" id="PF03473">
    <property type="entry name" value="MOSC"/>
    <property type="match status" value="1"/>
</dbReference>
<dbReference type="InterPro" id="IPR015424">
    <property type="entry name" value="PyrdxlP-dep_Trfase"/>
</dbReference>
<reference evidence="5" key="1">
    <citation type="submission" date="2022-11" db="UniProtKB">
        <authorList>
            <consortium name="WormBaseParasite"/>
        </authorList>
    </citation>
    <scope>IDENTIFICATION</scope>
</reference>
<evidence type="ECO:0000256" key="1">
    <source>
        <dbReference type="ARBA" id="ARBA00023150"/>
    </source>
</evidence>
<dbReference type="Gene3D" id="3.40.640.10">
    <property type="entry name" value="Type I PLP-dependent aspartate aminotransferase-like (Major domain)"/>
    <property type="match status" value="1"/>
</dbReference>
<dbReference type="PANTHER" id="PTHR14237">
    <property type="entry name" value="MOLYBDOPTERIN COFACTOR SULFURASE MOSC"/>
    <property type="match status" value="1"/>
</dbReference>
<dbReference type="WBParaSite" id="Gr19_v10_g12962.t3">
    <property type="protein sequence ID" value="Gr19_v10_g12962.t3"/>
    <property type="gene ID" value="Gr19_v10_g12962"/>
</dbReference>
<dbReference type="SUPFAM" id="SSF53383">
    <property type="entry name" value="PLP-dependent transferases"/>
    <property type="match status" value="1"/>
</dbReference>
<dbReference type="InterPro" id="IPR015422">
    <property type="entry name" value="PyrdxlP-dep_Trfase_small"/>
</dbReference>
<keyword evidence="4" id="KW-1185">Reference proteome</keyword>
<dbReference type="SUPFAM" id="SSF141673">
    <property type="entry name" value="MOSC N-terminal domain-like"/>
    <property type="match status" value="1"/>
</dbReference>
<dbReference type="InterPro" id="IPR005302">
    <property type="entry name" value="MoCF_Sase_C"/>
</dbReference>
<dbReference type="Proteomes" id="UP000887572">
    <property type="component" value="Unplaced"/>
</dbReference>